<dbReference type="InterPro" id="IPR006461">
    <property type="entry name" value="PLAC_motif_containing"/>
</dbReference>
<protein>
    <submittedName>
        <fullName evidence="2">Uncharacterized protein</fullName>
    </submittedName>
</protein>
<comment type="caution">
    <text evidence="2">The sequence shown here is derived from an EMBL/GenBank/DDBJ whole genome shotgun (WGS) entry which is preliminary data.</text>
</comment>
<dbReference type="AlphaFoldDB" id="A0A834YKZ9"/>
<dbReference type="Pfam" id="PF04749">
    <property type="entry name" value="PLAC8"/>
    <property type="match status" value="1"/>
</dbReference>
<dbReference type="NCBIfam" id="TIGR01571">
    <property type="entry name" value="A_thal_Cys_rich"/>
    <property type="match status" value="1"/>
</dbReference>
<keyword evidence="1" id="KW-0812">Transmembrane</keyword>
<reference evidence="2 3" key="1">
    <citation type="submission" date="2020-04" db="EMBL/GenBank/DDBJ databases">
        <title>Plant Genome Project.</title>
        <authorList>
            <person name="Zhang R.-G."/>
        </authorList>
    </citation>
    <scope>NUCLEOTIDE SEQUENCE [LARGE SCALE GENOMIC DNA]</scope>
    <source>
        <strain evidence="2">YNK0</strain>
        <tissue evidence="2">Leaf</tissue>
    </source>
</reference>
<organism evidence="2 3">
    <name type="scientific">Tetracentron sinense</name>
    <name type="common">Spur-leaf</name>
    <dbReference type="NCBI Taxonomy" id="13715"/>
    <lineage>
        <taxon>Eukaryota</taxon>
        <taxon>Viridiplantae</taxon>
        <taxon>Streptophyta</taxon>
        <taxon>Embryophyta</taxon>
        <taxon>Tracheophyta</taxon>
        <taxon>Spermatophyta</taxon>
        <taxon>Magnoliopsida</taxon>
        <taxon>Trochodendrales</taxon>
        <taxon>Trochodendraceae</taxon>
        <taxon>Tetracentron</taxon>
    </lineage>
</organism>
<feature type="transmembrane region" description="Helical" evidence="1">
    <location>
        <begin position="75"/>
        <end position="94"/>
    </location>
</feature>
<accession>A0A834YKZ9</accession>
<evidence type="ECO:0000313" key="3">
    <source>
        <dbReference type="Proteomes" id="UP000655225"/>
    </source>
</evidence>
<dbReference type="OrthoDB" id="1045822at2759"/>
<sequence length="165" mass="17889">MATGVPVSSTNQFYSEKPHDTLQMQSSHPATWSTGLCDCGSDVGNCCITCWCPCITFGRITEILDKGSSSGIANAAIYSLITTVSACGCLYSCFYRTKLRQQYSLEESPCGDGLVHFCCEGCALCQEYRELKNRGFDMSIGWDGNVERQTQGVAMAPVVQGGMSR</sequence>
<proteinExistence type="predicted"/>
<evidence type="ECO:0000313" key="2">
    <source>
        <dbReference type="EMBL" id="KAF8389975.1"/>
    </source>
</evidence>
<dbReference type="PANTHER" id="PTHR15907">
    <property type="entry name" value="DUF614 FAMILY PROTEIN-RELATED"/>
    <property type="match status" value="1"/>
</dbReference>
<keyword evidence="3" id="KW-1185">Reference proteome</keyword>
<keyword evidence="1" id="KW-1133">Transmembrane helix</keyword>
<evidence type="ECO:0000256" key="1">
    <source>
        <dbReference type="SAM" id="Phobius"/>
    </source>
</evidence>
<dbReference type="EMBL" id="JABCRI010000018">
    <property type="protein sequence ID" value="KAF8389975.1"/>
    <property type="molecule type" value="Genomic_DNA"/>
</dbReference>
<dbReference type="Proteomes" id="UP000655225">
    <property type="component" value="Unassembled WGS sequence"/>
</dbReference>
<keyword evidence="1" id="KW-0472">Membrane</keyword>
<gene>
    <name evidence="2" type="ORF">HHK36_024495</name>
</gene>
<name>A0A834YKZ9_TETSI</name>
<dbReference type="OMA" id="CCEGCAL"/>